<evidence type="ECO:0000256" key="1">
    <source>
        <dbReference type="PIRSR" id="PIRSR640198-1"/>
    </source>
</evidence>
<feature type="site" description="Important for autoinhibition of adenylyltransferase activity" evidence="3">
    <location>
        <position position="56"/>
    </location>
</feature>
<feature type="domain" description="Fido" evidence="4">
    <location>
        <begin position="100"/>
        <end position="242"/>
    </location>
</feature>
<dbReference type="PANTHER" id="PTHR13504:SF38">
    <property type="entry name" value="FIDO DOMAIN-CONTAINING PROTEIN"/>
    <property type="match status" value="1"/>
</dbReference>
<feature type="binding site" evidence="2">
    <location>
        <begin position="130"/>
        <end position="138"/>
    </location>
    <ligand>
        <name>ATP</name>
        <dbReference type="ChEBI" id="CHEBI:30616"/>
    </ligand>
</feature>
<dbReference type="RefSeq" id="WP_261626466.1">
    <property type="nucleotide sequence ID" value="NZ_CAMAPC010000008.1"/>
</dbReference>
<dbReference type="InterPro" id="IPR003812">
    <property type="entry name" value="Fido"/>
</dbReference>
<evidence type="ECO:0000313" key="5">
    <source>
        <dbReference type="EMBL" id="CAH9059070.1"/>
    </source>
</evidence>
<feature type="binding site" evidence="2">
    <location>
        <position position="228"/>
    </location>
    <ligand>
        <name>ATP</name>
        <dbReference type="ChEBI" id="CHEBI:30616"/>
    </ligand>
</feature>
<dbReference type="Pfam" id="PF02661">
    <property type="entry name" value="Fic"/>
    <property type="match status" value="1"/>
</dbReference>
<comment type="caution">
    <text evidence="5">The sequence shown here is derived from an EMBL/GenBank/DDBJ whole genome shotgun (WGS) entry which is preliminary data.</text>
</comment>
<dbReference type="PANTHER" id="PTHR13504">
    <property type="entry name" value="FIDO DOMAIN-CONTAINING PROTEIN DDB_G0283145"/>
    <property type="match status" value="1"/>
</dbReference>
<keyword evidence="2" id="KW-0547">Nucleotide-binding</keyword>
<dbReference type="Proteomes" id="UP001152467">
    <property type="component" value="Unassembled WGS sequence"/>
</dbReference>
<organism evidence="5 6">
    <name type="scientific">Pseudoalteromonas holothuriae</name>
    <dbReference type="NCBI Taxonomy" id="2963714"/>
    <lineage>
        <taxon>Bacteria</taxon>
        <taxon>Pseudomonadati</taxon>
        <taxon>Pseudomonadota</taxon>
        <taxon>Gammaproteobacteria</taxon>
        <taxon>Alteromonadales</taxon>
        <taxon>Pseudoalteromonadaceae</taxon>
        <taxon>Pseudoalteromonas</taxon>
    </lineage>
</organism>
<feature type="binding site" evidence="2">
    <location>
        <begin position="220"/>
        <end position="221"/>
    </location>
    <ligand>
        <name>ATP</name>
        <dbReference type="ChEBI" id="CHEBI:30616"/>
    </ligand>
</feature>
<dbReference type="SUPFAM" id="SSF140931">
    <property type="entry name" value="Fic-like"/>
    <property type="match status" value="1"/>
</dbReference>
<accession>A0A9W4QYV6</accession>
<dbReference type="AlphaFoldDB" id="A0A9W4QYV6"/>
<keyword evidence="2" id="KW-0067">ATP-binding</keyword>
<evidence type="ECO:0000259" key="4">
    <source>
        <dbReference type="PROSITE" id="PS51459"/>
    </source>
</evidence>
<dbReference type="GO" id="GO:0005524">
    <property type="term" value="F:ATP binding"/>
    <property type="evidence" value="ECO:0007669"/>
    <property type="project" value="UniProtKB-KW"/>
</dbReference>
<evidence type="ECO:0000256" key="2">
    <source>
        <dbReference type="PIRSR" id="PIRSR640198-2"/>
    </source>
</evidence>
<keyword evidence="6" id="KW-1185">Reference proteome</keyword>
<gene>
    <name evidence="5" type="ORF">PSECIP111854_02327</name>
</gene>
<dbReference type="Pfam" id="PF21247">
    <property type="entry name" value="Fic-like_C"/>
    <property type="match status" value="1"/>
</dbReference>
<evidence type="ECO:0000313" key="6">
    <source>
        <dbReference type="Proteomes" id="UP001152467"/>
    </source>
</evidence>
<dbReference type="PROSITE" id="PS51459">
    <property type="entry name" value="FIDO"/>
    <property type="match status" value="1"/>
</dbReference>
<dbReference type="InterPro" id="IPR036597">
    <property type="entry name" value="Fido-like_dom_sf"/>
</dbReference>
<proteinExistence type="predicted"/>
<evidence type="ECO:0000256" key="3">
    <source>
        <dbReference type="PIRSR" id="PIRSR640198-3"/>
    </source>
</evidence>
<protein>
    <recommendedName>
        <fullName evidence="4">Fido domain-containing protein</fullName>
    </recommendedName>
</protein>
<feature type="binding site" evidence="2">
    <location>
        <begin position="183"/>
        <end position="190"/>
    </location>
    <ligand>
        <name>ATP</name>
        <dbReference type="ChEBI" id="CHEBI:30616"/>
    </ligand>
</feature>
<dbReference type="Gene3D" id="1.10.3290.10">
    <property type="entry name" value="Fido-like domain"/>
    <property type="match status" value="1"/>
</dbReference>
<dbReference type="InterPro" id="IPR049514">
    <property type="entry name" value="Fic-like_C"/>
</dbReference>
<dbReference type="EMBL" id="CAMAPC010000008">
    <property type="protein sequence ID" value="CAH9059070.1"/>
    <property type="molecule type" value="Genomic_DNA"/>
</dbReference>
<reference evidence="5" key="1">
    <citation type="submission" date="2022-07" db="EMBL/GenBank/DDBJ databases">
        <authorList>
            <person name="Criscuolo A."/>
        </authorList>
    </citation>
    <scope>NUCLEOTIDE SEQUENCE</scope>
    <source>
        <strain evidence="5">CIP111854</strain>
    </source>
</reference>
<dbReference type="InterPro" id="IPR040198">
    <property type="entry name" value="Fido_containing"/>
</dbReference>
<sequence length="340" mass="38081">MAKPYTPPFTLTPKIINLLALISEQVGRLSAFEEKTALKLRRINQIKTIQGSLAIEGNTLSEEQITAILAGKPVIAPPKDILEAKNAIAAYECFANWQPSNTKHLLNAHQILMQGLIDDAGNYRSGNVGVMKGSQVVHMAPQAERVPALMLQLLDWLKTTDQHPLIKSCVFHYEFEFIHPFSDGNGRMGRLWQTLILNQWQPILGQLPVESIINNHQDEYYQVINASNLVTDSAPFIEFMMQVILETLQDHGGRNTPQAPPQVTPQVEKLLLVLDRQSAPVDRISLQQALKLKDRKSFQGRYIKPALELGLIAMTLPDKPTSSLQRYILSEAGKELANRL</sequence>
<name>A0A9W4QYV6_9GAMM</name>
<feature type="active site" evidence="1">
    <location>
        <position position="179"/>
    </location>
</feature>